<reference evidence="1 2" key="1">
    <citation type="submission" date="2019-08" db="EMBL/GenBank/DDBJ databases">
        <title>Genome of Phaeodactylibacter luteus.</title>
        <authorList>
            <person name="Bowman J.P."/>
        </authorList>
    </citation>
    <scope>NUCLEOTIDE SEQUENCE [LARGE SCALE GENOMIC DNA]</scope>
    <source>
        <strain evidence="1 2">KCTC 42180</strain>
    </source>
</reference>
<dbReference type="InterPro" id="IPR013783">
    <property type="entry name" value="Ig-like_fold"/>
</dbReference>
<organism evidence="1 2">
    <name type="scientific">Phaeodactylibacter luteus</name>
    <dbReference type="NCBI Taxonomy" id="1564516"/>
    <lineage>
        <taxon>Bacteria</taxon>
        <taxon>Pseudomonadati</taxon>
        <taxon>Bacteroidota</taxon>
        <taxon>Saprospiria</taxon>
        <taxon>Saprospirales</taxon>
        <taxon>Haliscomenobacteraceae</taxon>
        <taxon>Phaeodactylibacter</taxon>
    </lineage>
</organism>
<sequence>MQRLPYSSKVMIGRSMRSSLLLVLLLGLSLPCLGQRKVLLEHYTSSWCGECANAHWAAQELQAAYPNLILAFHHSSADPMANEHSTEWRQAFQIPGTPLGLVNRSNNGGGPLYLNVGQWEENIAAALALPDLMGLSLSASPAGNGQEVRLQVEANLLSPLPQGEIRLSVLLLEDYVSGEGPAWNQSNYYHDVPGHPLFGLGGSIEGYEHRHVVRDIWPGTWGAADFLPAGAQAGDSYFWEGRFFIPEEARPEFLKAVAVVHRYLPGSLSAQEVLEVEEIALGPVLVSTSPRQAVHAIDFDVSPNPAAGSCSIRLPDGLFCLTLANAQGQPVKEWAQASNGQRLELPELPNGLYLMRAANGRRYATKKLLIQRF</sequence>
<dbReference type="InterPro" id="IPR026444">
    <property type="entry name" value="Secre_tail"/>
</dbReference>
<name>A0A5C6RKC0_9BACT</name>
<comment type="caution">
    <text evidence="1">The sequence shown here is derived from an EMBL/GenBank/DDBJ whole genome shotgun (WGS) entry which is preliminary data.</text>
</comment>
<dbReference type="Gene3D" id="2.60.40.10">
    <property type="entry name" value="Immunoglobulins"/>
    <property type="match status" value="1"/>
</dbReference>
<gene>
    <name evidence="1" type="ORF">FRY97_12130</name>
</gene>
<dbReference type="InterPro" id="IPR036249">
    <property type="entry name" value="Thioredoxin-like_sf"/>
</dbReference>
<dbReference type="OrthoDB" id="1081990at2"/>
<protein>
    <submittedName>
        <fullName evidence="1">Omp28-related outer membrane protein</fullName>
    </submittedName>
</protein>
<accession>A0A5C6RKC0</accession>
<dbReference type="SUPFAM" id="SSF52833">
    <property type="entry name" value="Thioredoxin-like"/>
    <property type="match status" value="1"/>
</dbReference>
<evidence type="ECO:0000313" key="2">
    <source>
        <dbReference type="Proteomes" id="UP000321580"/>
    </source>
</evidence>
<keyword evidence="2" id="KW-1185">Reference proteome</keyword>
<dbReference type="AlphaFoldDB" id="A0A5C6RKC0"/>
<proteinExistence type="predicted"/>
<dbReference type="EMBL" id="VOOR01000023">
    <property type="protein sequence ID" value="TXB62818.1"/>
    <property type="molecule type" value="Genomic_DNA"/>
</dbReference>
<dbReference type="NCBIfam" id="TIGR04183">
    <property type="entry name" value="Por_Secre_tail"/>
    <property type="match status" value="1"/>
</dbReference>
<dbReference type="Proteomes" id="UP000321580">
    <property type="component" value="Unassembled WGS sequence"/>
</dbReference>
<evidence type="ECO:0000313" key="1">
    <source>
        <dbReference type="EMBL" id="TXB62818.1"/>
    </source>
</evidence>
<dbReference type="RefSeq" id="WP_147167804.1">
    <property type="nucleotide sequence ID" value="NZ_VOOR01000023.1"/>
</dbReference>